<name>A0A8T4L7N0_9ARCH</name>
<protein>
    <submittedName>
        <fullName evidence="2">Uncharacterized protein</fullName>
    </submittedName>
</protein>
<feature type="transmembrane region" description="Helical" evidence="1">
    <location>
        <begin position="6"/>
        <end position="24"/>
    </location>
</feature>
<gene>
    <name evidence="2" type="ORF">J4215_03020</name>
</gene>
<dbReference type="Proteomes" id="UP000675968">
    <property type="component" value="Unassembled WGS sequence"/>
</dbReference>
<dbReference type="AlphaFoldDB" id="A0A8T4L7N0"/>
<reference evidence="2" key="1">
    <citation type="submission" date="2021-03" db="EMBL/GenBank/DDBJ databases">
        <authorList>
            <person name="Jaffe A."/>
        </authorList>
    </citation>
    <scope>NUCLEOTIDE SEQUENCE</scope>
    <source>
        <strain evidence="2">RIFCSPLOWO2_01_FULL_AR10_48_17</strain>
    </source>
</reference>
<keyword evidence="1" id="KW-1133">Transmembrane helix</keyword>
<evidence type="ECO:0000313" key="2">
    <source>
        <dbReference type="EMBL" id="MBS3061529.1"/>
    </source>
</evidence>
<sequence length="145" mass="15993">MDVVLWSLLGIVGVFGVGNAVLILTKPRRSSGDYAASMTVLQDPDVAAANLLAINHKIGLLNERVTRTETILSQIPLDALQQRFDLADFLRKIERLTEFRNNAEIEIVAMRDALVAKGILKPKVSSPELDREISARVFNSKPKSP</sequence>
<evidence type="ECO:0000313" key="3">
    <source>
        <dbReference type="Proteomes" id="UP000675968"/>
    </source>
</evidence>
<comment type="caution">
    <text evidence="2">The sequence shown here is derived from an EMBL/GenBank/DDBJ whole genome shotgun (WGS) entry which is preliminary data.</text>
</comment>
<reference evidence="2" key="2">
    <citation type="submission" date="2021-05" db="EMBL/GenBank/DDBJ databases">
        <title>Protein family content uncovers lineage relationships and bacterial pathway maintenance mechanisms in DPANN archaea.</title>
        <authorList>
            <person name="Castelle C.J."/>
            <person name="Meheust R."/>
            <person name="Jaffe A.L."/>
            <person name="Seitz K."/>
            <person name="Gong X."/>
            <person name="Baker B.J."/>
            <person name="Banfield J.F."/>
        </authorList>
    </citation>
    <scope>NUCLEOTIDE SEQUENCE</scope>
    <source>
        <strain evidence="2">RIFCSPLOWO2_01_FULL_AR10_48_17</strain>
    </source>
</reference>
<evidence type="ECO:0000256" key="1">
    <source>
        <dbReference type="SAM" id="Phobius"/>
    </source>
</evidence>
<keyword evidence="1" id="KW-0812">Transmembrane</keyword>
<proteinExistence type="predicted"/>
<keyword evidence="1" id="KW-0472">Membrane</keyword>
<organism evidence="2 3">
    <name type="scientific">Candidatus Iainarchaeum sp</name>
    <dbReference type="NCBI Taxonomy" id="3101447"/>
    <lineage>
        <taxon>Archaea</taxon>
        <taxon>Candidatus Iainarchaeota</taxon>
        <taxon>Candidatus Iainarchaeia</taxon>
        <taxon>Candidatus Iainarchaeales</taxon>
        <taxon>Candidatus Iainarchaeaceae</taxon>
        <taxon>Candidatus Iainarchaeum</taxon>
    </lineage>
</organism>
<accession>A0A8T4L7N0</accession>
<dbReference type="EMBL" id="JAGVWC010000010">
    <property type="protein sequence ID" value="MBS3061529.1"/>
    <property type="molecule type" value="Genomic_DNA"/>
</dbReference>